<name>A0A816T3C3_BRANA</name>
<dbReference type="AlphaFoldDB" id="A0A816T3C3"/>
<dbReference type="PANTHER" id="PTHR13445">
    <property type="entry name" value="TUMOR SUPPRESSING SUBTRANSFERABLE CANDIDATE 4 TSSC4"/>
    <property type="match status" value="1"/>
</dbReference>
<protein>
    <submittedName>
        <fullName evidence="1">(rape) hypothetical protein</fullName>
    </submittedName>
</protein>
<proteinExistence type="predicted"/>
<reference evidence="1" key="1">
    <citation type="submission" date="2021-01" db="EMBL/GenBank/DDBJ databases">
        <authorList>
            <consortium name="Genoscope - CEA"/>
            <person name="William W."/>
        </authorList>
    </citation>
    <scope>NUCLEOTIDE SEQUENCE</scope>
</reference>
<dbReference type="Proteomes" id="UP001295469">
    <property type="component" value="Chromosome A05"/>
</dbReference>
<organism evidence="1">
    <name type="scientific">Brassica napus</name>
    <name type="common">Rape</name>
    <dbReference type="NCBI Taxonomy" id="3708"/>
    <lineage>
        <taxon>Eukaryota</taxon>
        <taxon>Viridiplantae</taxon>
        <taxon>Streptophyta</taxon>
        <taxon>Embryophyta</taxon>
        <taxon>Tracheophyta</taxon>
        <taxon>Spermatophyta</taxon>
        <taxon>Magnoliopsida</taxon>
        <taxon>eudicotyledons</taxon>
        <taxon>Gunneridae</taxon>
        <taxon>Pentapetalae</taxon>
        <taxon>rosids</taxon>
        <taxon>malvids</taxon>
        <taxon>Brassicales</taxon>
        <taxon>Brassicaceae</taxon>
        <taxon>Brassiceae</taxon>
        <taxon>Brassica</taxon>
    </lineage>
</organism>
<accession>A0A816T3C3</accession>
<gene>
    <name evidence="1" type="ORF">DARMORV10_A05P12750.1</name>
</gene>
<evidence type="ECO:0000313" key="1">
    <source>
        <dbReference type="EMBL" id="CAF2096055.1"/>
    </source>
</evidence>
<dbReference type="InterPro" id="IPR029338">
    <property type="entry name" value="TSSC4"/>
</dbReference>
<dbReference type="Pfam" id="PF15264">
    <property type="entry name" value="TSSC4"/>
    <property type="match status" value="1"/>
</dbReference>
<sequence>MKEVHKRSDKRQHMINSLAAAMDQTLSLFVKEIDKRVRFSYDIRDDNSTGGYRDSAMETSSPEERVVQLLHPYGVPDYVRNPSKYIRYKFDEGEVDEESNRKAYMELLNMIRSRDEPLVELPTSVAFVPKRKPTGERKVGNTDKSYEGRRGEIAVEDNSWLINKQWKKKS</sequence>
<dbReference type="PANTHER" id="PTHR13445:SF9">
    <property type="entry name" value="U5 SMALL NUCLEAR RIBONUCLEOPROTEIN TSSC4"/>
    <property type="match status" value="1"/>
</dbReference>
<dbReference type="EMBL" id="HG994359">
    <property type="protein sequence ID" value="CAF2096055.1"/>
    <property type="molecule type" value="Genomic_DNA"/>
</dbReference>